<dbReference type="EMBL" id="CAJVPV010006345">
    <property type="protein sequence ID" value="CAG8603616.1"/>
    <property type="molecule type" value="Genomic_DNA"/>
</dbReference>
<reference evidence="1" key="1">
    <citation type="submission" date="2021-06" db="EMBL/GenBank/DDBJ databases">
        <authorList>
            <person name="Kallberg Y."/>
            <person name="Tangrot J."/>
            <person name="Rosling A."/>
        </authorList>
    </citation>
    <scope>NUCLEOTIDE SEQUENCE</scope>
    <source>
        <strain evidence="1">CL551</strain>
    </source>
</reference>
<feature type="non-terminal residue" evidence="1">
    <location>
        <position position="1"/>
    </location>
</feature>
<sequence length="66" mass="7987">REQYARCMTHADEKPVAERFRSLRERRNCLAREVRVHRLAKKNIDEFEPHQNIQRQALAKKTTEQV</sequence>
<keyword evidence="2" id="KW-1185">Reference proteome</keyword>
<comment type="caution">
    <text evidence="1">The sequence shown here is derived from an EMBL/GenBank/DDBJ whole genome shotgun (WGS) entry which is preliminary data.</text>
</comment>
<organism evidence="1 2">
    <name type="scientific">Acaulospora morrowiae</name>
    <dbReference type="NCBI Taxonomy" id="94023"/>
    <lineage>
        <taxon>Eukaryota</taxon>
        <taxon>Fungi</taxon>
        <taxon>Fungi incertae sedis</taxon>
        <taxon>Mucoromycota</taxon>
        <taxon>Glomeromycotina</taxon>
        <taxon>Glomeromycetes</taxon>
        <taxon>Diversisporales</taxon>
        <taxon>Acaulosporaceae</taxon>
        <taxon>Acaulospora</taxon>
    </lineage>
</organism>
<proteinExistence type="predicted"/>
<accession>A0A9N9CHA7</accession>
<name>A0A9N9CHA7_9GLOM</name>
<dbReference type="AlphaFoldDB" id="A0A9N9CHA7"/>
<evidence type="ECO:0000313" key="2">
    <source>
        <dbReference type="Proteomes" id="UP000789342"/>
    </source>
</evidence>
<protein>
    <submittedName>
        <fullName evidence="1">13987_t:CDS:1</fullName>
    </submittedName>
</protein>
<gene>
    <name evidence="1" type="ORF">AMORRO_LOCUS7890</name>
</gene>
<dbReference type="Proteomes" id="UP000789342">
    <property type="component" value="Unassembled WGS sequence"/>
</dbReference>
<evidence type="ECO:0000313" key="1">
    <source>
        <dbReference type="EMBL" id="CAG8603616.1"/>
    </source>
</evidence>